<keyword evidence="1" id="KW-0812">Transmembrane</keyword>
<accession>A0A5S3WQ39</accession>
<dbReference type="EMBL" id="PNCJ01000061">
    <property type="protein sequence ID" value="TMP30629.1"/>
    <property type="molecule type" value="Genomic_DNA"/>
</dbReference>
<name>A0A5S3WQ39_9GAMM</name>
<protein>
    <submittedName>
        <fullName evidence="2">Uncharacterized protein</fullName>
    </submittedName>
</protein>
<gene>
    <name evidence="2" type="ORF">CWB98_23180</name>
</gene>
<keyword evidence="1" id="KW-0472">Membrane</keyword>
<feature type="transmembrane region" description="Helical" evidence="1">
    <location>
        <begin position="61"/>
        <end position="83"/>
    </location>
</feature>
<evidence type="ECO:0000256" key="1">
    <source>
        <dbReference type="SAM" id="Phobius"/>
    </source>
</evidence>
<reference evidence="2 3" key="1">
    <citation type="submission" date="2018-01" db="EMBL/GenBank/DDBJ databases">
        <authorList>
            <person name="Paulsen S."/>
            <person name="Gram L.K."/>
        </authorList>
    </citation>
    <scope>NUCLEOTIDE SEQUENCE [LARGE SCALE GENOMIC DNA]</scope>
    <source>
        <strain evidence="2 3">S2599</strain>
    </source>
</reference>
<dbReference type="AlphaFoldDB" id="A0A5S3WQ39"/>
<evidence type="ECO:0000313" key="2">
    <source>
        <dbReference type="EMBL" id="TMP30629.1"/>
    </source>
</evidence>
<evidence type="ECO:0000313" key="3">
    <source>
        <dbReference type="Proteomes" id="UP000306719"/>
    </source>
</evidence>
<reference evidence="3" key="2">
    <citation type="submission" date="2019-06" db="EMBL/GenBank/DDBJ databases">
        <title>Co-occurence of chitin degradation, pigmentation and bioactivity in marine Pseudoalteromonas.</title>
        <authorList>
            <person name="Sonnenschein E.C."/>
            <person name="Bech P.K."/>
        </authorList>
    </citation>
    <scope>NUCLEOTIDE SEQUENCE [LARGE SCALE GENOMIC DNA]</scope>
    <source>
        <strain evidence="3">S2599</strain>
    </source>
</reference>
<keyword evidence="1" id="KW-1133">Transmembrane helix</keyword>
<dbReference type="Proteomes" id="UP000306719">
    <property type="component" value="Unassembled WGS sequence"/>
</dbReference>
<feature type="transmembrane region" description="Helical" evidence="1">
    <location>
        <begin position="35"/>
        <end position="54"/>
    </location>
</feature>
<proteinExistence type="predicted"/>
<organism evidence="2 3">
    <name type="scientific">Pseudoalteromonas rubra</name>
    <dbReference type="NCBI Taxonomy" id="43658"/>
    <lineage>
        <taxon>Bacteria</taxon>
        <taxon>Pseudomonadati</taxon>
        <taxon>Pseudomonadota</taxon>
        <taxon>Gammaproteobacteria</taxon>
        <taxon>Alteromonadales</taxon>
        <taxon>Pseudoalteromonadaceae</taxon>
        <taxon>Pseudoalteromonas</taxon>
    </lineage>
</organism>
<comment type="caution">
    <text evidence="2">The sequence shown here is derived from an EMBL/GenBank/DDBJ whole genome shotgun (WGS) entry which is preliminary data.</text>
</comment>
<sequence length="86" mass="9269">MKLKSKYKILALATLSVFAALIAYGFLSLSLSFELTLTLVFVGLASGFTAMKLCGNKIGKWLLGVPTALNSIVFLYFCSPLVLGIF</sequence>